<accession>A0A3N1GDP4</accession>
<dbReference type="EMBL" id="RJKL01000001">
    <property type="protein sequence ID" value="ROP28399.1"/>
    <property type="molecule type" value="Genomic_DNA"/>
</dbReference>
<protein>
    <submittedName>
        <fullName evidence="1">Uncharacterized protein</fullName>
    </submittedName>
</protein>
<dbReference type="AlphaFoldDB" id="A0A3N1GDP4"/>
<evidence type="ECO:0000313" key="1">
    <source>
        <dbReference type="EMBL" id="ROP28399.1"/>
    </source>
</evidence>
<gene>
    <name evidence="1" type="ORF">EDD30_1154</name>
</gene>
<evidence type="ECO:0000313" key="2">
    <source>
        <dbReference type="Proteomes" id="UP000271683"/>
    </source>
</evidence>
<organism evidence="1 2">
    <name type="scientific">Couchioplanes caeruleus</name>
    <dbReference type="NCBI Taxonomy" id="56438"/>
    <lineage>
        <taxon>Bacteria</taxon>
        <taxon>Bacillati</taxon>
        <taxon>Actinomycetota</taxon>
        <taxon>Actinomycetes</taxon>
        <taxon>Micromonosporales</taxon>
        <taxon>Micromonosporaceae</taxon>
        <taxon>Couchioplanes</taxon>
    </lineage>
</organism>
<sequence>MLLISFACVLLLAVLVSTLAGRTILSTAVLFLAAGLVLGPEVTGALDVTAGSSLVGTS</sequence>
<proteinExistence type="predicted"/>
<reference evidence="1 2" key="1">
    <citation type="submission" date="2018-11" db="EMBL/GenBank/DDBJ databases">
        <title>Sequencing the genomes of 1000 actinobacteria strains.</title>
        <authorList>
            <person name="Klenk H.-P."/>
        </authorList>
    </citation>
    <scope>NUCLEOTIDE SEQUENCE [LARGE SCALE GENOMIC DNA]</scope>
    <source>
        <strain evidence="1 2">DSM 43634</strain>
    </source>
</reference>
<name>A0A3N1GDP4_9ACTN</name>
<dbReference type="Proteomes" id="UP000271683">
    <property type="component" value="Unassembled WGS sequence"/>
</dbReference>
<comment type="caution">
    <text evidence="1">The sequence shown here is derived from an EMBL/GenBank/DDBJ whole genome shotgun (WGS) entry which is preliminary data.</text>
</comment>